<dbReference type="OrthoDB" id="7262119at2"/>
<accession>A0A149U5Z3</accession>
<sequence>MRKLFAVAVSLIFFPAISFAQTLPATKPPGGLDSTTVIPKVYADGTAGTLAQIGQMADGSVQQTEKNAANGVSGLNANSEATAPVNTSGPITANGNQYLYGLSALTGPNVGGWGSSWLATHKITLGDATVISGGSASVSKNIDPDTFRVGGHRTLDSAYLHVQGLPYNTGENSGCIHSVVMSAFPDFGGDCGSGAWDAVADYVQAGNMPPWYEVGSEITDENGTTHTLSFSADGVTVSPALPASWDYLWRKNGMHIITNIVAGAAIPSDSGFIPPGSPFKSHPLPQYYAGVVDSYTTDTTTNTTKLHLGLGWHTFQEVNPTTVATAVPGASSTDSIDADVLTQFTKPVLLIGTYGKVFLGNQQCSIIRDPSSTDGTTKSRADSPANDCVSQEYDLIYSGPDYGATMQGPSVSYMGPNLPAANSYGFAVNGNLPEGFRSWLGPDGLDFDGDAFVMGSRRGPADTVGTDKEMFESLQAEAARSDADSTYRRVAVWQHVDTAGADGNANSHTFRDNSIHFGPVYGGHKGLIDGTLESQLIFNPAWEKWGVALCGPGHVTTTNTACFTMDSGGSIYTAGSITAGTDVYASAGHWVGALSASGQKVAFEADSDTSLELVSSTGSPTNLGVGNNITAGGKFSGAGSDTSWLSVDTVTSHTTDGVISVNSPAKFTDIRIPFGTPASSTSDCTQGQIEMDADYIYSCVATNTWHRASNGATW</sequence>
<dbReference type="AlphaFoldDB" id="A0A149U5Z3"/>
<dbReference type="Proteomes" id="UP000075360">
    <property type="component" value="Unassembled WGS sequence"/>
</dbReference>
<name>A0A149U5Z3_9PROT</name>
<evidence type="ECO:0000256" key="1">
    <source>
        <dbReference type="SAM" id="SignalP"/>
    </source>
</evidence>
<proteinExistence type="predicted"/>
<dbReference type="RefSeq" id="WP_061470900.1">
    <property type="nucleotide sequence ID" value="NZ_LHZU01000109.1"/>
</dbReference>
<evidence type="ECO:0000313" key="3">
    <source>
        <dbReference type="Proteomes" id="UP000075360"/>
    </source>
</evidence>
<evidence type="ECO:0000313" key="2">
    <source>
        <dbReference type="EMBL" id="KXV60679.1"/>
    </source>
</evidence>
<feature type="signal peptide" evidence="1">
    <location>
        <begin position="1"/>
        <end position="20"/>
    </location>
</feature>
<dbReference type="EMBL" id="LHZU01000109">
    <property type="protein sequence ID" value="KXV60679.1"/>
    <property type="molecule type" value="Genomic_DNA"/>
</dbReference>
<protein>
    <submittedName>
        <fullName evidence="2">Uncharacterized protein</fullName>
    </submittedName>
</protein>
<comment type="caution">
    <text evidence="2">The sequence shown here is derived from an EMBL/GenBank/DDBJ whole genome shotgun (WGS) entry which is preliminary data.</text>
</comment>
<gene>
    <name evidence="2" type="ORF">AD948_04450</name>
</gene>
<feature type="chain" id="PRO_5007556303" evidence="1">
    <location>
        <begin position="21"/>
        <end position="714"/>
    </location>
</feature>
<reference evidence="2 3" key="1">
    <citation type="submission" date="2015-06" db="EMBL/GenBank/DDBJ databases">
        <title>Improved classification and identification of acetic acid bacteria using matrix-assisted laser desorption/ionization time-of-flight mass spectrometry; Gluconobacter nephelii and Gluconobacter uchimurae are later heterotypic synonyms of Gluconobacter japonicus and Gluconobacter oxydans, respectively.</title>
        <authorList>
            <person name="Li L."/>
            <person name="Cleenwerck I."/>
            <person name="De Vuyst L."/>
            <person name="Vandamme P."/>
        </authorList>
    </citation>
    <scope>NUCLEOTIDE SEQUENCE [LARGE SCALE GENOMIC DNA]</scope>
    <source>
        <strain evidence="2 3">LMG 23690</strain>
    </source>
</reference>
<keyword evidence="1" id="KW-0732">Signal</keyword>
<dbReference type="PATRIC" id="fig|446692.4.peg.3418"/>
<organism evidence="2 3">
    <name type="scientific">Acetobacter senegalensis</name>
    <dbReference type="NCBI Taxonomy" id="446692"/>
    <lineage>
        <taxon>Bacteria</taxon>
        <taxon>Pseudomonadati</taxon>
        <taxon>Pseudomonadota</taxon>
        <taxon>Alphaproteobacteria</taxon>
        <taxon>Acetobacterales</taxon>
        <taxon>Acetobacteraceae</taxon>
        <taxon>Acetobacter</taxon>
    </lineage>
</organism>